<dbReference type="OrthoDB" id="5817203at2"/>
<proteinExistence type="predicted"/>
<organism evidence="2 3">
    <name type="scientific">Photobacterium marinum</name>
    <dbReference type="NCBI Taxonomy" id="1056511"/>
    <lineage>
        <taxon>Bacteria</taxon>
        <taxon>Pseudomonadati</taxon>
        <taxon>Pseudomonadota</taxon>
        <taxon>Gammaproteobacteria</taxon>
        <taxon>Vibrionales</taxon>
        <taxon>Vibrionaceae</taxon>
        <taxon>Photobacterium</taxon>
    </lineage>
</organism>
<dbReference type="EMBL" id="AMZO01000006">
    <property type="protein sequence ID" value="ELR66552.1"/>
    <property type="molecule type" value="Genomic_DNA"/>
</dbReference>
<dbReference type="PATRIC" id="fig|1056511.3.peg.1080"/>
<comment type="caution">
    <text evidence="2">The sequence shown here is derived from an EMBL/GenBank/DDBJ whole genome shotgun (WGS) entry which is preliminary data.</text>
</comment>
<keyword evidence="3" id="KW-1185">Reference proteome</keyword>
<dbReference type="Proteomes" id="UP000011134">
    <property type="component" value="Unassembled WGS sequence"/>
</dbReference>
<reference evidence="2 3" key="1">
    <citation type="submission" date="2012-12" db="EMBL/GenBank/DDBJ databases">
        <title>Genome Assembly of Photobacterium sp. AK15.</title>
        <authorList>
            <person name="Khatri I."/>
            <person name="Vaidya B."/>
            <person name="Srinivas T.N.R."/>
            <person name="Subramanian S."/>
            <person name="Pinnaka A."/>
        </authorList>
    </citation>
    <scope>NUCLEOTIDE SEQUENCE [LARGE SCALE GENOMIC DNA]</scope>
    <source>
        <strain evidence="2 3">AK15</strain>
    </source>
</reference>
<evidence type="ECO:0008006" key="4">
    <source>
        <dbReference type="Google" id="ProtNLM"/>
    </source>
</evidence>
<sequence>MKKVLVLLCLVFSGFALANSMSGGSQVTVPHVVCMQDGKMLGVTSMPVTECNKLKAEHAKKASKEESKY</sequence>
<evidence type="ECO:0000256" key="1">
    <source>
        <dbReference type="SAM" id="SignalP"/>
    </source>
</evidence>
<dbReference type="AlphaFoldDB" id="L8JGJ8"/>
<feature type="signal peptide" evidence="1">
    <location>
        <begin position="1"/>
        <end position="18"/>
    </location>
</feature>
<accession>L8JGJ8</accession>
<feature type="chain" id="PRO_5003993704" description="Periplasmic protein" evidence="1">
    <location>
        <begin position="19"/>
        <end position="69"/>
    </location>
</feature>
<dbReference type="RefSeq" id="WP_007463289.1">
    <property type="nucleotide sequence ID" value="NZ_AMZO01000006.1"/>
</dbReference>
<protein>
    <recommendedName>
        <fullName evidence="4">Periplasmic protein</fullName>
    </recommendedName>
</protein>
<name>L8JGJ8_9GAMM</name>
<keyword evidence="1" id="KW-0732">Signal</keyword>
<gene>
    <name evidence="2" type="ORF">C942_04250</name>
</gene>
<evidence type="ECO:0000313" key="2">
    <source>
        <dbReference type="EMBL" id="ELR66552.1"/>
    </source>
</evidence>
<evidence type="ECO:0000313" key="3">
    <source>
        <dbReference type="Proteomes" id="UP000011134"/>
    </source>
</evidence>